<organism evidence="2 3">
    <name type="scientific">Microbacterium paludicola</name>
    <dbReference type="NCBI Taxonomy" id="300019"/>
    <lineage>
        <taxon>Bacteria</taxon>
        <taxon>Bacillati</taxon>
        <taxon>Actinomycetota</taxon>
        <taxon>Actinomycetes</taxon>
        <taxon>Micrococcales</taxon>
        <taxon>Microbacteriaceae</taxon>
        <taxon>Microbacterium</taxon>
    </lineage>
</organism>
<dbReference type="Proteomes" id="UP000298358">
    <property type="component" value="Unassembled WGS sequence"/>
</dbReference>
<evidence type="ECO:0000313" key="3">
    <source>
        <dbReference type="Proteomes" id="UP000298358"/>
    </source>
</evidence>
<evidence type="ECO:0000256" key="1">
    <source>
        <dbReference type="SAM" id="Phobius"/>
    </source>
</evidence>
<feature type="transmembrane region" description="Helical" evidence="1">
    <location>
        <begin position="76"/>
        <end position="99"/>
    </location>
</feature>
<dbReference type="RefSeq" id="WP_135114345.1">
    <property type="nucleotide sequence ID" value="NZ_JADGLL010000016.1"/>
</dbReference>
<dbReference type="AlphaFoldDB" id="A0A4Y9FVK8"/>
<keyword evidence="1" id="KW-1133">Transmembrane helix</keyword>
<comment type="caution">
    <text evidence="2">The sequence shown here is derived from an EMBL/GenBank/DDBJ whole genome shotgun (WGS) entry which is preliminary data.</text>
</comment>
<dbReference type="EMBL" id="SPQB01000016">
    <property type="protein sequence ID" value="TFU32913.1"/>
    <property type="molecule type" value="Genomic_DNA"/>
</dbReference>
<protein>
    <submittedName>
        <fullName evidence="2">Uncharacterized protein</fullName>
    </submittedName>
</protein>
<name>A0A4Y9FVK8_9MICO</name>
<keyword evidence="1" id="KW-0472">Membrane</keyword>
<sequence>MTAYEGLNRYDASVGDPVPAFDPLKLCVFTTVALITCVFGPVALLVFSGVAIAGYARARRAGLLRSKCRLGDTRVVLLYLSVIAALSAAAIPFWVLLWIRVFGG</sequence>
<keyword evidence="3" id="KW-1185">Reference proteome</keyword>
<dbReference type="OrthoDB" id="4735543at2"/>
<keyword evidence="1" id="KW-0812">Transmembrane</keyword>
<accession>A0A4Y9FVK8</accession>
<feature type="transmembrane region" description="Helical" evidence="1">
    <location>
        <begin position="28"/>
        <end position="55"/>
    </location>
</feature>
<evidence type="ECO:0000313" key="2">
    <source>
        <dbReference type="EMBL" id="TFU32913.1"/>
    </source>
</evidence>
<proteinExistence type="predicted"/>
<reference evidence="2 3" key="1">
    <citation type="submission" date="2019-03" db="EMBL/GenBank/DDBJ databases">
        <title>Diversity of the mouse oral microbiome.</title>
        <authorList>
            <person name="Joseph S."/>
            <person name="Aduse-Opoku J."/>
            <person name="Curtis M."/>
            <person name="Wade W."/>
            <person name="Hashim A."/>
        </authorList>
    </citation>
    <scope>NUCLEOTIDE SEQUENCE [LARGE SCALE GENOMIC DNA]</scope>
    <source>
        <strain evidence="2 3">P1012</strain>
    </source>
</reference>
<gene>
    <name evidence="2" type="ORF">E4U02_08130</name>
</gene>